<dbReference type="Gene3D" id="2.10.50.10">
    <property type="entry name" value="Tumor Necrosis Factor Receptor, subunit A, domain 2"/>
    <property type="match status" value="2"/>
</dbReference>
<dbReference type="GO" id="GO:0005886">
    <property type="term" value="C:plasma membrane"/>
    <property type="evidence" value="ECO:0007669"/>
    <property type="project" value="UniProtKB-SubCell"/>
</dbReference>
<comment type="subcellular location">
    <subcellularLocation>
        <location evidence="1">Cell membrane</location>
        <topology evidence="1">Single-pass type I membrane protein</topology>
    </subcellularLocation>
    <subcellularLocation>
        <location evidence="2">Membrane raft</location>
    </subcellularLocation>
</comment>
<evidence type="ECO:0000256" key="9">
    <source>
        <dbReference type="ARBA" id="ARBA00023136"/>
    </source>
</evidence>
<evidence type="ECO:0000256" key="21">
    <source>
        <dbReference type="SAM" id="SignalP"/>
    </source>
</evidence>
<feature type="domain" description="Death" evidence="22">
    <location>
        <begin position="354"/>
        <end position="414"/>
    </location>
</feature>
<dbReference type="AlphaFoldDB" id="K7FDP9"/>
<dbReference type="SUPFAM" id="SSF47986">
    <property type="entry name" value="DEATH domain"/>
    <property type="match status" value="1"/>
</dbReference>
<dbReference type="eggNOG" id="ENOG502RBEC">
    <property type="taxonomic scope" value="Eukaryota"/>
</dbReference>
<dbReference type="OMA" id="IWRKCKP"/>
<dbReference type="SMART" id="SM00208">
    <property type="entry name" value="TNFR"/>
    <property type="match status" value="3"/>
</dbReference>
<feature type="disulfide bond" evidence="18">
    <location>
        <begin position="87"/>
        <end position="100"/>
    </location>
</feature>
<dbReference type="CDD" id="cd15837">
    <property type="entry name" value="TNFRSF26"/>
    <property type="match status" value="1"/>
</dbReference>
<evidence type="ECO:0000256" key="11">
    <source>
        <dbReference type="ARBA" id="ARBA00023157"/>
    </source>
</evidence>
<evidence type="ECO:0000256" key="8">
    <source>
        <dbReference type="ARBA" id="ARBA00022860"/>
    </source>
</evidence>
<evidence type="ECO:0000256" key="13">
    <source>
        <dbReference type="ARBA" id="ARBA00023180"/>
    </source>
</evidence>
<proteinExistence type="predicted"/>
<dbReference type="PROSITE" id="PS50050">
    <property type="entry name" value="TNFR_NGFR_2"/>
    <property type="match status" value="2"/>
</dbReference>
<dbReference type="GO" id="GO:0005516">
    <property type="term" value="F:calmodulin binding"/>
    <property type="evidence" value="ECO:0007669"/>
    <property type="project" value="UniProtKB-KW"/>
</dbReference>
<comment type="caution">
    <text evidence="18">Lacks conserved residue(s) required for the propagation of feature annotation.</text>
</comment>
<keyword evidence="4" id="KW-1003">Cell membrane</keyword>
<keyword evidence="8" id="KW-0112">Calmodulin-binding</keyword>
<keyword evidence="12" id="KW-0675">Receptor</keyword>
<dbReference type="Pfam" id="PF00531">
    <property type="entry name" value="Death"/>
    <property type="match status" value="1"/>
</dbReference>
<dbReference type="Pfam" id="PF00020">
    <property type="entry name" value="TNFR_c6"/>
    <property type="match status" value="2"/>
</dbReference>
<feature type="region of interest" description="Disordered" evidence="19">
    <location>
        <begin position="265"/>
        <end position="286"/>
    </location>
</feature>
<evidence type="ECO:0000256" key="6">
    <source>
        <dbReference type="ARBA" id="ARBA00022729"/>
    </source>
</evidence>
<dbReference type="FunFam" id="2.10.50.10:FF:000004">
    <property type="entry name" value="Tumor necrosis factor receptor superfamily member 6"/>
    <property type="match status" value="1"/>
</dbReference>
<reference evidence="25" key="1">
    <citation type="submission" date="2011-10" db="EMBL/GenBank/DDBJ databases">
        <authorList>
            <consortium name="Soft-shell Turtle Genome Consortium"/>
        </authorList>
    </citation>
    <scope>NUCLEOTIDE SEQUENCE [LARGE SCALE GENOMIC DNA]</scope>
    <source>
        <strain evidence="25">Daiwa-1</strain>
    </source>
</reference>
<evidence type="ECO:0000256" key="1">
    <source>
        <dbReference type="ARBA" id="ARBA00004251"/>
    </source>
</evidence>
<name>K7FDP9_PELSI</name>
<evidence type="ECO:0000256" key="7">
    <source>
        <dbReference type="ARBA" id="ARBA00022737"/>
    </source>
</evidence>
<dbReference type="InterPro" id="IPR034062">
    <property type="entry name" value="TNFRSF26_N"/>
</dbReference>
<feature type="signal peptide" evidence="21">
    <location>
        <begin position="1"/>
        <end position="16"/>
    </location>
</feature>
<evidence type="ECO:0000313" key="24">
    <source>
        <dbReference type="Ensembl" id="ENSPSIP00000006159.1"/>
    </source>
</evidence>
<evidence type="ECO:0000256" key="10">
    <source>
        <dbReference type="ARBA" id="ARBA00023139"/>
    </source>
</evidence>
<evidence type="ECO:0000256" key="14">
    <source>
        <dbReference type="ARBA" id="ARBA00023288"/>
    </source>
</evidence>
<keyword evidence="13" id="KW-0325">Glycoprotein</keyword>
<dbReference type="InterPro" id="IPR034029">
    <property type="entry name" value="TNFRSF10A/B_death"/>
</dbReference>
<keyword evidence="25" id="KW-1185">Reference proteome</keyword>
<reference evidence="24" key="3">
    <citation type="submission" date="2025-08" db="UniProtKB">
        <authorList>
            <consortium name="Ensembl"/>
        </authorList>
    </citation>
    <scope>IDENTIFICATION</scope>
</reference>
<keyword evidence="9 20" id="KW-0472">Membrane</keyword>
<dbReference type="Proteomes" id="UP000007267">
    <property type="component" value="Unassembled WGS sequence"/>
</dbReference>
<dbReference type="GeneID" id="102462633"/>
<feature type="transmembrane region" description="Helical" evidence="20">
    <location>
        <begin position="162"/>
        <end position="180"/>
    </location>
</feature>
<dbReference type="GO" id="GO:0045121">
    <property type="term" value="C:membrane raft"/>
    <property type="evidence" value="ECO:0007669"/>
    <property type="project" value="UniProtKB-SubCell"/>
</dbReference>
<reference evidence="25" key="2">
    <citation type="journal article" date="2013" name="Nat. Genet.">
        <title>The draft genomes of soft-shell turtle and green sea turtle yield insights into the development and evolution of the turtle-specific body plan.</title>
        <authorList>
            <person name="Wang Z."/>
            <person name="Pascual-Anaya J."/>
            <person name="Zadissa A."/>
            <person name="Li W."/>
            <person name="Niimura Y."/>
            <person name="Huang Z."/>
            <person name="Li C."/>
            <person name="White S."/>
            <person name="Xiong Z."/>
            <person name="Fang D."/>
            <person name="Wang B."/>
            <person name="Ming Y."/>
            <person name="Chen Y."/>
            <person name="Zheng Y."/>
            <person name="Kuraku S."/>
            <person name="Pignatelli M."/>
            <person name="Herrero J."/>
            <person name="Beal K."/>
            <person name="Nozawa M."/>
            <person name="Li Q."/>
            <person name="Wang J."/>
            <person name="Zhang H."/>
            <person name="Yu L."/>
            <person name="Shigenobu S."/>
            <person name="Wang J."/>
            <person name="Liu J."/>
            <person name="Flicek P."/>
            <person name="Searle S."/>
            <person name="Wang J."/>
            <person name="Kuratani S."/>
            <person name="Yin Y."/>
            <person name="Aken B."/>
            <person name="Zhang G."/>
            <person name="Irie N."/>
        </authorList>
    </citation>
    <scope>NUCLEOTIDE SEQUENCE [LARGE SCALE GENOMIC DNA]</scope>
    <source>
        <strain evidence="25">Daiwa-1</strain>
    </source>
</reference>
<evidence type="ECO:0000313" key="25">
    <source>
        <dbReference type="Proteomes" id="UP000007267"/>
    </source>
</evidence>
<evidence type="ECO:0000256" key="16">
    <source>
        <dbReference type="ARBA" id="ARBA00032338"/>
    </source>
</evidence>
<dbReference type="PANTHER" id="PTHR46330">
    <property type="entry name" value="TUMOR NECROSIS FACTOR RECEPTOR SUPERFAMILY MEMBER 10B"/>
    <property type="match status" value="1"/>
</dbReference>
<dbReference type="InterPro" id="IPR008063">
    <property type="entry name" value="Fas_rcpt"/>
</dbReference>
<dbReference type="GeneTree" id="ENSGT00930000151070"/>
<accession>K7FDP9</accession>
<keyword evidence="10" id="KW-0564">Palmitate</keyword>
<dbReference type="GO" id="GO:0009986">
    <property type="term" value="C:cell surface"/>
    <property type="evidence" value="ECO:0007669"/>
    <property type="project" value="TreeGrafter"/>
</dbReference>
<feature type="repeat" description="TNFR-Cys" evidence="18">
    <location>
        <begin position="109"/>
        <end position="149"/>
    </location>
</feature>
<dbReference type="EMBL" id="AGCU01165322">
    <property type="status" value="NOT_ANNOTATED_CDS"/>
    <property type="molecule type" value="Genomic_DNA"/>
</dbReference>
<dbReference type="PANTHER" id="PTHR46330:SF16">
    <property type="entry name" value="TUMOR NECROSIS FACTOR RECEPTOR SUPERFAMILY MEMBER 22"/>
    <property type="match status" value="1"/>
</dbReference>
<evidence type="ECO:0000259" key="23">
    <source>
        <dbReference type="PROSITE" id="PS50050"/>
    </source>
</evidence>
<keyword evidence="7" id="KW-0677">Repeat</keyword>
<keyword evidence="14" id="KW-0449">Lipoprotein</keyword>
<dbReference type="InterPro" id="IPR001368">
    <property type="entry name" value="TNFR/NGFR_Cys_rich_reg"/>
</dbReference>
<dbReference type="InterPro" id="IPR052491">
    <property type="entry name" value="TNFRSF10"/>
</dbReference>
<evidence type="ECO:0000256" key="5">
    <source>
        <dbReference type="ARBA" id="ARBA00022703"/>
    </source>
</evidence>
<dbReference type="Ensembl" id="ENSPSIT00000006196.1">
    <property type="protein sequence ID" value="ENSPSIP00000006159.1"/>
    <property type="gene ID" value="ENSPSIG00000005693.1"/>
</dbReference>
<keyword evidence="5" id="KW-0053">Apoptosis</keyword>
<keyword evidence="6 21" id="KW-0732">Signal</keyword>
<evidence type="ECO:0000256" key="15">
    <source>
        <dbReference type="ARBA" id="ARBA00030181"/>
    </source>
</evidence>
<dbReference type="OrthoDB" id="8848202at2759"/>
<dbReference type="RefSeq" id="XP_006134960.1">
    <property type="nucleotide sequence ID" value="XM_006134898.3"/>
</dbReference>
<dbReference type="SUPFAM" id="SSF57586">
    <property type="entry name" value="TNF receptor-like"/>
    <property type="match status" value="2"/>
</dbReference>
<feature type="repeat" description="TNFR-Cys" evidence="18">
    <location>
        <begin position="67"/>
        <end position="108"/>
    </location>
</feature>
<dbReference type="GO" id="GO:0043065">
    <property type="term" value="P:positive regulation of apoptotic process"/>
    <property type="evidence" value="ECO:0007669"/>
    <property type="project" value="TreeGrafter"/>
</dbReference>
<evidence type="ECO:0000256" key="4">
    <source>
        <dbReference type="ARBA" id="ARBA00022475"/>
    </source>
</evidence>
<feature type="domain" description="TNFR-Cys" evidence="23">
    <location>
        <begin position="109"/>
        <end position="149"/>
    </location>
</feature>
<reference evidence="24" key="4">
    <citation type="submission" date="2025-09" db="UniProtKB">
        <authorList>
            <consortium name="Ensembl"/>
        </authorList>
    </citation>
    <scope>IDENTIFICATION</scope>
</reference>
<protein>
    <recommendedName>
        <fullName evidence="3">Tumor necrosis factor receptor superfamily member 6</fullName>
    </recommendedName>
    <alternativeName>
        <fullName evidence="16">Apo-1 antigen</fullName>
    </alternativeName>
    <alternativeName>
        <fullName evidence="17">Apoptosis-mediating surface antigen FAS</fullName>
    </alternativeName>
    <alternativeName>
        <fullName evidence="15">FASLG receptor</fullName>
    </alternativeName>
</protein>
<dbReference type="GO" id="GO:0036462">
    <property type="term" value="P:TRAIL-activated apoptotic signaling pathway"/>
    <property type="evidence" value="ECO:0007669"/>
    <property type="project" value="TreeGrafter"/>
</dbReference>
<dbReference type="GO" id="GO:0006955">
    <property type="term" value="P:immune response"/>
    <property type="evidence" value="ECO:0007669"/>
    <property type="project" value="InterPro"/>
</dbReference>
<evidence type="ECO:0000256" key="19">
    <source>
        <dbReference type="SAM" id="MobiDB-lite"/>
    </source>
</evidence>
<dbReference type="KEGG" id="pss:102462633"/>
<dbReference type="GO" id="GO:0004888">
    <property type="term" value="F:transmembrane signaling receptor activity"/>
    <property type="evidence" value="ECO:0007669"/>
    <property type="project" value="InterPro"/>
</dbReference>
<dbReference type="CDD" id="cd08315">
    <property type="entry name" value="Death_TRAILR_DR4_DR5"/>
    <property type="match status" value="1"/>
</dbReference>
<dbReference type="InterPro" id="IPR000488">
    <property type="entry name" value="Death_dom"/>
</dbReference>
<dbReference type="STRING" id="13735.ENSPSIP00000006159"/>
<feature type="chain" id="PRO_5003904052" description="Tumor necrosis factor receptor superfamily member 6" evidence="21">
    <location>
        <begin position="17"/>
        <end position="428"/>
    </location>
</feature>
<evidence type="ECO:0000256" key="3">
    <source>
        <dbReference type="ARBA" id="ARBA00015761"/>
    </source>
</evidence>
<keyword evidence="11 18" id="KW-1015">Disulfide bond</keyword>
<evidence type="ECO:0000256" key="20">
    <source>
        <dbReference type="SAM" id="Phobius"/>
    </source>
</evidence>
<evidence type="ECO:0000256" key="2">
    <source>
        <dbReference type="ARBA" id="ARBA00004285"/>
    </source>
</evidence>
<dbReference type="Gene3D" id="1.10.533.10">
    <property type="entry name" value="Death Domain, Fas"/>
    <property type="match status" value="1"/>
</dbReference>
<dbReference type="PROSITE" id="PS50017">
    <property type="entry name" value="DEATH_DOMAIN"/>
    <property type="match status" value="1"/>
</dbReference>
<organism evidence="24 25">
    <name type="scientific">Pelodiscus sinensis</name>
    <name type="common">Chinese softshell turtle</name>
    <name type="synonym">Trionyx sinensis</name>
    <dbReference type="NCBI Taxonomy" id="13735"/>
    <lineage>
        <taxon>Eukaryota</taxon>
        <taxon>Metazoa</taxon>
        <taxon>Chordata</taxon>
        <taxon>Craniata</taxon>
        <taxon>Vertebrata</taxon>
        <taxon>Euteleostomi</taxon>
        <taxon>Archelosauria</taxon>
        <taxon>Testudinata</taxon>
        <taxon>Testudines</taxon>
        <taxon>Cryptodira</taxon>
        <taxon>Trionychia</taxon>
        <taxon>Trionychidae</taxon>
        <taxon>Pelodiscus</taxon>
    </lineage>
</organism>
<evidence type="ECO:0000256" key="17">
    <source>
        <dbReference type="ARBA" id="ARBA00032502"/>
    </source>
</evidence>
<feature type="disulfide bond" evidence="18">
    <location>
        <begin position="90"/>
        <end position="108"/>
    </location>
</feature>
<evidence type="ECO:0000256" key="12">
    <source>
        <dbReference type="ARBA" id="ARBA00023170"/>
    </source>
</evidence>
<dbReference type="InterPro" id="IPR011029">
    <property type="entry name" value="DEATH-like_dom_sf"/>
</dbReference>
<feature type="disulfide bond" evidence="18">
    <location>
        <begin position="131"/>
        <end position="149"/>
    </location>
</feature>
<evidence type="ECO:0000259" key="22">
    <source>
        <dbReference type="PROSITE" id="PS50017"/>
    </source>
</evidence>
<evidence type="ECO:0000256" key="18">
    <source>
        <dbReference type="PROSITE-ProRule" id="PRU00206"/>
    </source>
</evidence>
<feature type="domain" description="TNFR-Cys" evidence="23">
    <location>
        <begin position="67"/>
        <end position="108"/>
    </location>
</feature>
<dbReference type="EMBL" id="AGCU01165321">
    <property type="status" value="NOT_ANNOTATED_CDS"/>
    <property type="molecule type" value="Genomic_DNA"/>
</dbReference>
<sequence length="428" mass="48212">MGAGLLLLLLLLGVDSSAISERRAEPSSHSCGDGEYLYYDYCCKYCPAGTYVANHCKIPHTEGVCSHCRDGEDYTAHANGLDECMPCKLCKEDQVTVRTCTSTSDTECQCKPGYFCPTQGCEMCYRCKSKCPEGKETVQKCNATVDLECDHPPKGTENSAAWVAWIFIFMFLLVVGFVLLKIRTSYNKTNKENKDAEKDVESQDSTEMFFAPEKKNANANTPISEIQDSVQSPPVNSSDSALKSEVPEDNCVVFSERSGLLLNDENNSWEGPSHRTTEYSAPVKPPEKPNFAFHTGYSNMSNVGIPISRLVGDSEAKPHIEVKDLSQEGLSDILYYFIKEVPSCNWNMFMRTHLTDNEIHKTVFDHPKNIEEQYYQMLIIWRNKFGNEASIIKLLDSLWNIGLRRAYENIVKYLISKDIITILEAEGY</sequence>
<dbReference type="PRINTS" id="PR01680">
    <property type="entry name" value="TNFACTORR6"/>
</dbReference>
<keyword evidence="20" id="KW-0812">Transmembrane</keyword>
<keyword evidence="20" id="KW-1133">Transmembrane helix</keyword>